<name>A0A218X1X7_PUNGR</name>
<dbReference type="EMBL" id="MTKT01002492">
    <property type="protein sequence ID" value="OWM78838.1"/>
    <property type="molecule type" value="Genomic_DNA"/>
</dbReference>
<comment type="caution">
    <text evidence="3">The sequence shown here is derived from an EMBL/GenBank/DDBJ whole genome shotgun (WGS) entry which is preliminary data.</text>
</comment>
<feature type="transmembrane region" description="Helical" evidence="2">
    <location>
        <begin position="144"/>
        <end position="171"/>
    </location>
</feature>
<keyword evidence="2" id="KW-0472">Membrane</keyword>
<evidence type="ECO:0000313" key="3">
    <source>
        <dbReference type="EMBL" id="OWM78838.1"/>
    </source>
</evidence>
<dbReference type="AlphaFoldDB" id="A0A218X1X7"/>
<evidence type="ECO:0000313" key="6">
    <source>
        <dbReference type="Proteomes" id="UP000233551"/>
    </source>
</evidence>
<sequence length="176" mass="19151">MAVEEQVSDDHLPAKPSPPRPPPFLEVFCKSSDKPRRFAAGTEAGFAVSLINKKLGVGAKTVALYIEAVKEGEEPVAFGPNSVLVAYGSGWRLQTVTAEADHAGDRRGEGFRRPMTRTHALNSGGSRVERVQTPPVSSLYIAKILLAFVFIFVLGSVFVLALEYLPVLILYMNSFM</sequence>
<reference evidence="5" key="1">
    <citation type="journal article" date="2017" name="Plant J.">
        <title>The pomegranate (Punica granatum L.) genome and the genomics of punicalagin biosynthesis.</title>
        <authorList>
            <person name="Qin G."/>
            <person name="Xu C."/>
            <person name="Ming R."/>
            <person name="Tang H."/>
            <person name="Guyot R."/>
            <person name="Kramer E.M."/>
            <person name="Hu Y."/>
            <person name="Yi X."/>
            <person name="Qi Y."/>
            <person name="Xu X."/>
            <person name="Gao Z."/>
            <person name="Pan H."/>
            <person name="Jian J."/>
            <person name="Tian Y."/>
            <person name="Yue Z."/>
            <person name="Xu Y."/>
        </authorList>
    </citation>
    <scope>NUCLEOTIDE SEQUENCE [LARGE SCALE GENOMIC DNA]</scope>
    <source>
        <strain evidence="5">cv. Dabenzi</strain>
    </source>
</reference>
<protein>
    <submittedName>
        <fullName evidence="3">Uncharacterized protein</fullName>
    </submittedName>
</protein>
<feature type="region of interest" description="Disordered" evidence="1">
    <location>
        <begin position="1"/>
        <end position="22"/>
    </location>
</feature>
<accession>A0A218X1X7</accession>
<evidence type="ECO:0000256" key="2">
    <source>
        <dbReference type="SAM" id="Phobius"/>
    </source>
</evidence>
<proteinExistence type="predicted"/>
<evidence type="ECO:0000313" key="5">
    <source>
        <dbReference type="Proteomes" id="UP000197138"/>
    </source>
</evidence>
<dbReference type="GeneID" id="116196074"/>
<keyword evidence="2" id="KW-1133">Transmembrane helix</keyword>
<organism evidence="3 5">
    <name type="scientific">Punica granatum</name>
    <name type="common">Pomegranate</name>
    <dbReference type="NCBI Taxonomy" id="22663"/>
    <lineage>
        <taxon>Eukaryota</taxon>
        <taxon>Viridiplantae</taxon>
        <taxon>Streptophyta</taxon>
        <taxon>Embryophyta</taxon>
        <taxon>Tracheophyta</taxon>
        <taxon>Spermatophyta</taxon>
        <taxon>Magnoliopsida</taxon>
        <taxon>eudicotyledons</taxon>
        <taxon>Gunneridae</taxon>
        <taxon>Pentapetalae</taxon>
        <taxon>rosids</taxon>
        <taxon>malvids</taxon>
        <taxon>Myrtales</taxon>
        <taxon>Lythraceae</taxon>
        <taxon>Punica</taxon>
    </lineage>
</organism>
<dbReference type="PANTHER" id="PTHR36396">
    <property type="entry name" value="MALTASE-GLUCOAMYLASE, INTESTINAL PROTEIN"/>
    <property type="match status" value="1"/>
</dbReference>
<dbReference type="PANTHER" id="PTHR36396:SF1">
    <property type="entry name" value="MALTASE-GLUCOAMYLASE, INTESTINAL PROTEIN"/>
    <property type="match status" value="1"/>
</dbReference>
<dbReference type="STRING" id="22663.A0A218X1X7"/>
<keyword evidence="2" id="KW-0812">Transmembrane</keyword>
<dbReference type="Proteomes" id="UP000233551">
    <property type="component" value="Unassembled WGS sequence"/>
</dbReference>
<dbReference type="OrthoDB" id="1932454at2759"/>
<dbReference type="Proteomes" id="UP000197138">
    <property type="component" value="Unassembled WGS sequence"/>
</dbReference>
<gene>
    <name evidence="3" type="ORF">CDL15_Pgr003009</name>
    <name evidence="4" type="ORF">CRG98_044766</name>
</gene>
<reference evidence="4 6" key="3">
    <citation type="submission" date="2017-11" db="EMBL/GenBank/DDBJ databases">
        <title>De-novo sequencing of pomegranate (Punica granatum L.) genome.</title>
        <authorList>
            <person name="Akparov Z."/>
            <person name="Amiraslanov A."/>
            <person name="Hajiyeva S."/>
            <person name="Abbasov M."/>
            <person name="Kaur K."/>
            <person name="Hamwieh A."/>
            <person name="Solovyev V."/>
            <person name="Salamov A."/>
            <person name="Braich B."/>
            <person name="Kosarev P."/>
            <person name="Mahmoud A."/>
            <person name="Hajiyev E."/>
            <person name="Babayeva S."/>
            <person name="Izzatullayeva V."/>
            <person name="Mammadov A."/>
            <person name="Mammadov A."/>
            <person name="Sharifova S."/>
            <person name="Ojaghi J."/>
            <person name="Eynullazada K."/>
            <person name="Bayramov B."/>
            <person name="Abdulazimova A."/>
            <person name="Shahmuradov I."/>
        </authorList>
    </citation>
    <scope>NUCLEOTIDE SEQUENCE [LARGE SCALE GENOMIC DNA]</scope>
    <source>
        <strain evidence="4">AG2017</strain>
        <strain evidence="6">cv. AG2017</strain>
        <tissue evidence="4">Leaf</tissue>
    </source>
</reference>
<reference evidence="3" key="2">
    <citation type="submission" date="2017-06" db="EMBL/GenBank/DDBJ databases">
        <title>The pomegranate genome and the genomics of punicalagin biosynthesis.</title>
        <authorList>
            <person name="Xu C."/>
        </authorList>
    </citation>
    <scope>NUCLEOTIDE SEQUENCE [LARGE SCALE GENOMIC DNA]</scope>
    <source>
        <tissue evidence="3">Fresh leaf</tissue>
    </source>
</reference>
<keyword evidence="6" id="KW-1185">Reference proteome</keyword>
<evidence type="ECO:0000256" key="1">
    <source>
        <dbReference type="SAM" id="MobiDB-lite"/>
    </source>
</evidence>
<evidence type="ECO:0000313" key="4">
    <source>
        <dbReference type="EMBL" id="PKI34839.1"/>
    </source>
</evidence>
<dbReference type="EMBL" id="PGOL01005571">
    <property type="protein sequence ID" value="PKI34839.1"/>
    <property type="molecule type" value="Genomic_DNA"/>
</dbReference>